<evidence type="ECO:0000313" key="2">
    <source>
        <dbReference type="Proteomes" id="UP000319143"/>
    </source>
</evidence>
<dbReference type="AlphaFoldDB" id="A0A5C6DWP1"/>
<dbReference type="RefSeq" id="WP_146525917.1">
    <property type="nucleotide sequence ID" value="NZ_SJPV01000003.1"/>
</dbReference>
<dbReference type="Proteomes" id="UP000319143">
    <property type="component" value="Unassembled WGS sequence"/>
</dbReference>
<accession>A0A5C6DWP1</accession>
<sequence>MKHFSLLLVVGVILLAVAMAYEVARRRAKHGKFQFSIRGLLTLVTLISAKILAFDPATGEELWSCDGIARLCIIMRGLFLHGGEPDTDLLLRLSDVCRSEAGGFAE</sequence>
<organism evidence="1 2">
    <name type="scientific">Novipirellula artificiosorum</name>
    <dbReference type="NCBI Taxonomy" id="2528016"/>
    <lineage>
        <taxon>Bacteria</taxon>
        <taxon>Pseudomonadati</taxon>
        <taxon>Planctomycetota</taxon>
        <taxon>Planctomycetia</taxon>
        <taxon>Pirellulales</taxon>
        <taxon>Pirellulaceae</taxon>
        <taxon>Novipirellula</taxon>
    </lineage>
</organism>
<name>A0A5C6DWP1_9BACT</name>
<dbReference type="EMBL" id="SJPV01000003">
    <property type="protein sequence ID" value="TWU39219.1"/>
    <property type="molecule type" value="Genomic_DNA"/>
</dbReference>
<gene>
    <name evidence="1" type="ORF">Poly41_20410</name>
</gene>
<reference evidence="1 2" key="1">
    <citation type="submission" date="2019-02" db="EMBL/GenBank/DDBJ databases">
        <title>Deep-cultivation of Planctomycetes and their phenomic and genomic characterization uncovers novel biology.</title>
        <authorList>
            <person name="Wiegand S."/>
            <person name="Jogler M."/>
            <person name="Boedeker C."/>
            <person name="Pinto D."/>
            <person name="Vollmers J."/>
            <person name="Rivas-Marin E."/>
            <person name="Kohn T."/>
            <person name="Peeters S.H."/>
            <person name="Heuer A."/>
            <person name="Rast P."/>
            <person name="Oberbeckmann S."/>
            <person name="Bunk B."/>
            <person name="Jeske O."/>
            <person name="Meyerdierks A."/>
            <person name="Storesund J.E."/>
            <person name="Kallscheuer N."/>
            <person name="Luecker S."/>
            <person name="Lage O.M."/>
            <person name="Pohl T."/>
            <person name="Merkel B.J."/>
            <person name="Hornburger P."/>
            <person name="Mueller R.-W."/>
            <person name="Bruemmer F."/>
            <person name="Labrenz M."/>
            <person name="Spormann A.M."/>
            <person name="Op Den Camp H."/>
            <person name="Overmann J."/>
            <person name="Amann R."/>
            <person name="Jetten M.S.M."/>
            <person name="Mascher T."/>
            <person name="Medema M.H."/>
            <person name="Devos D.P."/>
            <person name="Kaster A.-K."/>
            <person name="Ovreas L."/>
            <person name="Rohde M."/>
            <person name="Galperin M.Y."/>
            <person name="Jogler C."/>
        </authorList>
    </citation>
    <scope>NUCLEOTIDE SEQUENCE [LARGE SCALE GENOMIC DNA]</scope>
    <source>
        <strain evidence="1 2">Poly41</strain>
    </source>
</reference>
<protein>
    <submittedName>
        <fullName evidence="1">Uncharacterized protein</fullName>
    </submittedName>
</protein>
<comment type="caution">
    <text evidence="1">The sequence shown here is derived from an EMBL/GenBank/DDBJ whole genome shotgun (WGS) entry which is preliminary data.</text>
</comment>
<evidence type="ECO:0000313" key="1">
    <source>
        <dbReference type="EMBL" id="TWU39219.1"/>
    </source>
</evidence>
<keyword evidence="2" id="KW-1185">Reference proteome</keyword>
<proteinExistence type="predicted"/>